<organism evidence="2 3">
    <name type="scientific">Cichlidogyrus casuarinus</name>
    <dbReference type="NCBI Taxonomy" id="1844966"/>
    <lineage>
        <taxon>Eukaryota</taxon>
        <taxon>Metazoa</taxon>
        <taxon>Spiralia</taxon>
        <taxon>Lophotrochozoa</taxon>
        <taxon>Platyhelminthes</taxon>
        <taxon>Monogenea</taxon>
        <taxon>Monopisthocotylea</taxon>
        <taxon>Dactylogyridea</taxon>
        <taxon>Ancyrocephalidae</taxon>
        <taxon>Cichlidogyrus</taxon>
    </lineage>
</organism>
<protein>
    <submittedName>
        <fullName evidence="2">Tubulinyl-Tyr carboxypeptidase 2</fullName>
    </submittedName>
</protein>
<feature type="active site" evidence="1">
    <location>
        <position position="132"/>
    </location>
</feature>
<accession>A0ABD2QDK9</accession>
<gene>
    <name evidence="2" type="primary">VASH2</name>
    <name evidence="2" type="ORF">Ciccas_003716</name>
</gene>
<proteinExistence type="predicted"/>
<feature type="active site" evidence="1">
    <location>
        <position position="149"/>
    </location>
</feature>
<feature type="active site" evidence="1">
    <location>
        <position position="97"/>
    </location>
</feature>
<dbReference type="Proteomes" id="UP001626550">
    <property type="component" value="Unassembled WGS sequence"/>
</dbReference>
<dbReference type="Pfam" id="PF14822">
    <property type="entry name" value="Vasohibin"/>
    <property type="match status" value="1"/>
</dbReference>
<dbReference type="AlphaFoldDB" id="A0ABD2QDK9"/>
<dbReference type="EMBL" id="JBJKFK010000353">
    <property type="protein sequence ID" value="KAL3317627.1"/>
    <property type="molecule type" value="Genomic_DNA"/>
</dbReference>
<dbReference type="GO" id="GO:0004180">
    <property type="term" value="F:carboxypeptidase activity"/>
    <property type="evidence" value="ECO:0007669"/>
    <property type="project" value="UniProtKB-KW"/>
</dbReference>
<dbReference type="PANTHER" id="PTHR15750">
    <property type="entry name" value="VASOHIBIN-1-LIKE ISOFORM X2"/>
    <property type="match status" value="1"/>
</dbReference>
<name>A0ABD2QDK9_9PLAT</name>
<evidence type="ECO:0000313" key="2">
    <source>
        <dbReference type="EMBL" id="KAL3317627.1"/>
    </source>
</evidence>
<keyword evidence="2" id="KW-0645">Protease</keyword>
<reference evidence="2 3" key="1">
    <citation type="submission" date="2024-11" db="EMBL/GenBank/DDBJ databases">
        <title>Adaptive evolution of stress response genes in parasites aligns with host niche diversity.</title>
        <authorList>
            <person name="Hahn C."/>
            <person name="Resl P."/>
        </authorList>
    </citation>
    <scope>NUCLEOTIDE SEQUENCE [LARGE SCALE GENOMIC DNA]</scope>
    <source>
        <strain evidence="2">EGGRZ-B1_66</strain>
        <tissue evidence="2">Body</tissue>
    </source>
</reference>
<dbReference type="PANTHER" id="PTHR15750:SF2">
    <property type="entry name" value="VASOHIBIN"/>
    <property type="match status" value="1"/>
</dbReference>
<comment type="caution">
    <text evidence="2">The sequence shown here is derived from an EMBL/GenBank/DDBJ whole genome shotgun (WGS) entry which is preliminary data.</text>
</comment>
<keyword evidence="2" id="KW-0378">Hydrolase</keyword>
<sequence>MFTQCELQLGPSFKSNIDSIKEISKSASKLSLETAVPKLPNLDVSYDNTLKTVQETLNSLGYNFIGIQFYFVDHKAPLRKHFTVAKRMIAYLLPIKCLEATILAIYLTHNVKEITRFTLSFTSKFGKMTARHVVLGIYSNGKFGALGLSRKPDLMDKPLLFSNLYHLIKEYEDCYRGHGHKLKLVKIGNAIPHEAHIMQGIPWRGAVFSFGKSTLDSQSIPIIKHGLVIRQSRELIKLRN</sequence>
<evidence type="ECO:0000313" key="3">
    <source>
        <dbReference type="Proteomes" id="UP001626550"/>
    </source>
</evidence>
<dbReference type="InterPro" id="IPR028131">
    <property type="entry name" value="VASH1"/>
</dbReference>
<evidence type="ECO:0000256" key="1">
    <source>
        <dbReference type="PIRSR" id="PIRSR628131-1"/>
    </source>
</evidence>
<keyword evidence="2" id="KW-0121">Carboxypeptidase</keyword>
<keyword evidence="3" id="KW-1185">Reference proteome</keyword>